<keyword evidence="1" id="KW-0175">Coiled coil</keyword>
<dbReference type="AlphaFoldDB" id="A0AAV6UTY7"/>
<accession>A0AAV6UTY7</accession>
<reference evidence="2 3" key="1">
    <citation type="journal article" date="2022" name="Nat. Ecol. Evol.">
        <title>A masculinizing supergene underlies an exaggerated male reproductive morph in a spider.</title>
        <authorList>
            <person name="Hendrickx F."/>
            <person name="De Corte Z."/>
            <person name="Sonet G."/>
            <person name="Van Belleghem S.M."/>
            <person name="Kostlbacher S."/>
            <person name="Vangestel C."/>
        </authorList>
    </citation>
    <scope>NUCLEOTIDE SEQUENCE [LARGE SCALE GENOMIC DNA]</scope>
    <source>
        <strain evidence="2">W744_W776</strain>
    </source>
</reference>
<sequence length="114" mass="12838">MRGDRKSFPEPQTDSLAEENIRLQNIIKEKEQEISILNLALSAQENTVNNVPPRIQREELHVIGEALGRQSGRLRRCFPANDACQHTLDTIDQSLAALLERINAIDTHPQTDGD</sequence>
<dbReference type="EMBL" id="JAFNEN010000282">
    <property type="protein sequence ID" value="KAG8187016.1"/>
    <property type="molecule type" value="Genomic_DNA"/>
</dbReference>
<organism evidence="2 3">
    <name type="scientific">Oedothorax gibbosus</name>
    <dbReference type="NCBI Taxonomy" id="931172"/>
    <lineage>
        <taxon>Eukaryota</taxon>
        <taxon>Metazoa</taxon>
        <taxon>Ecdysozoa</taxon>
        <taxon>Arthropoda</taxon>
        <taxon>Chelicerata</taxon>
        <taxon>Arachnida</taxon>
        <taxon>Araneae</taxon>
        <taxon>Araneomorphae</taxon>
        <taxon>Entelegynae</taxon>
        <taxon>Araneoidea</taxon>
        <taxon>Linyphiidae</taxon>
        <taxon>Erigoninae</taxon>
        <taxon>Oedothorax</taxon>
    </lineage>
</organism>
<name>A0AAV6UTY7_9ARAC</name>
<proteinExistence type="predicted"/>
<feature type="coiled-coil region" evidence="1">
    <location>
        <begin position="13"/>
        <end position="47"/>
    </location>
</feature>
<evidence type="ECO:0000313" key="3">
    <source>
        <dbReference type="Proteomes" id="UP000827092"/>
    </source>
</evidence>
<evidence type="ECO:0000313" key="2">
    <source>
        <dbReference type="EMBL" id="KAG8187016.1"/>
    </source>
</evidence>
<evidence type="ECO:0000256" key="1">
    <source>
        <dbReference type="SAM" id="Coils"/>
    </source>
</evidence>
<protein>
    <submittedName>
        <fullName evidence="2">Uncharacterized protein</fullName>
    </submittedName>
</protein>
<gene>
    <name evidence="2" type="ORF">JTE90_005784</name>
</gene>
<dbReference type="Proteomes" id="UP000827092">
    <property type="component" value="Unassembled WGS sequence"/>
</dbReference>
<comment type="caution">
    <text evidence="2">The sequence shown here is derived from an EMBL/GenBank/DDBJ whole genome shotgun (WGS) entry which is preliminary data.</text>
</comment>
<keyword evidence="3" id="KW-1185">Reference proteome</keyword>